<evidence type="ECO:0000256" key="4">
    <source>
        <dbReference type="PROSITE-ProRule" id="PRU01248"/>
    </source>
</evidence>
<keyword evidence="3" id="KW-0233">DNA recombination</keyword>
<dbReference type="CDD" id="cd00397">
    <property type="entry name" value="DNA_BRE_C"/>
    <property type="match status" value="1"/>
</dbReference>
<dbReference type="InterPro" id="IPR050090">
    <property type="entry name" value="Tyrosine_recombinase_XerCD"/>
</dbReference>
<evidence type="ECO:0000259" key="6">
    <source>
        <dbReference type="PROSITE" id="PS51900"/>
    </source>
</evidence>
<keyword evidence="8" id="KW-1185">Reference proteome</keyword>
<dbReference type="InterPro" id="IPR011010">
    <property type="entry name" value="DNA_brk_join_enz"/>
</dbReference>
<sequence length="403" mass="46450">MAILKIKKGQYEGKYRIRIQPVDPVTGKRVTIPVEYADTRKEAKEKEKTMWSEYKANLHLGEGDAIFTDSFQRYVNQRASSISPVTLKNWQESANAFKQYFGKAKVKDITTALVSRYAHDYVDKNKATVSKSSTIAKHLIHMRNFFKSIQGKGIEENPVPEAPLKVFFRQNEFSISKDWYIFTDTQLNEIRALIEKDLEHSSVVNWSSKLAILIESYTGMRIGELQAIKFSNIVFENNAWTFKINDSWSDYMSDFNGSLKARPKGYSRVLPPVPEEVVILLKRYRDKQSAFLKEHELDNPLDLVLINLHDYKSISSNRPIRQKSINDMLKEICKKLGIEANGKQLSMYSFRHTMCTKLANTPGMSYPWAAEKMGHSLQMFMNTYVGINPDIDKQMTQLLIGEK</sequence>
<comment type="similarity">
    <text evidence="1">Belongs to the 'phage' integrase family.</text>
</comment>
<feature type="domain" description="Tyr recombinase" evidence="5">
    <location>
        <begin position="177"/>
        <end position="397"/>
    </location>
</feature>
<dbReference type="PROSITE" id="PS51900">
    <property type="entry name" value="CB"/>
    <property type="match status" value="1"/>
</dbReference>
<feature type="domain" description="Core-binding (CB)" evidence="6">
    <location>
        <begin position="65"/>
        <end position="150"/>
    </location>
</feature>
<dbReference type="InterPro" id="IPR025269">
    <property type="entry name" value="SAM-like_dom"/>
</dbReference>
<dbReference type="InterPro" id="IPR010998">
    <property type="entry name" value="Integrase_recombinase_N"/>
</dbReference>
<dbReference type="GO" id="GO:0006310">
    <property type="term" value="P:DNA recombination"/>
    <property type="evidence" value="ECO:0007669"/>
    <property type="project" value="UniProtKB-KW"/>
</dbReference>
<evidence type="ECO:0000256" key="1">
    <source>
        <dbReference type="ARBA" id="ARBA00008857"/>
    </source>
</evidence>
<dbReference type="GO" id="GO:0015074">
    <property type="term" value="P:DNA integration"/>
    <property type="evidence" value="ECO:0007669"/>
    <property type="project" value="InterPro"/>
</dbReference>
<dbReference type="Pfam" id="PF13102">
    <property type="entry name" value="Phage_int_SAM_5"/>
    <property type="match status" value="1"/>
</dbReference>
<dbReference type="Proteomes" id="UP000004069">
    <property type="component" value="Unassembled WGS sequence"/>
</dbReference>
<dbReference type="InterPro" id="IPR002104">
    <property type="entry name" value="Integrase_catalytic"/>
</dbReference>
<protein>
    <submittedName>
        <fullName evidence="7">Site-specific recombinase, phage integrase family</fullName>
    </submittedName>
</protein>
<dbReference type="AlphaFoldDB" id="D4YRK6"/>
<gene>
    <name evidence="7" type="ORF">HMPREF0493_0134</name>
</gene>
<dbReference type="SUPFAM" id="SSF56349">
    <property type="entry name" value="DNA breaking-rejoining enzymes"/>
    <property type="match status" value="1"/>
</dbReference>
<dbReference type="Pfam" id="PF00589">
    <property type="entry name" value="Phage_integrase"/>
    <property type="match status" value="1"/>
</dbReference>
<dbReference type="InterPro" id="IPR044068">
    <property type="entry name" value="CB"/>
</dbReference>
<dbReference type="Gene3D" id="1.10.150.130">
    <property type="match status" value="1"/>
</dbReference>
<evidence type="ECO:0000256" key="3">
    <source>
        <dbReference type="ARBA" id="ARBA00023172"/>
    </source>
</evidence>
<reference evidence="7 8" key="1">
    <citation type="submission" date="2010-04" db="EMBL/GenBank/DDBJ databases">
        <authorList>
            <person name="Muzny D."/>
            <person name="Qin X."/>
            <person name="Deng J."/>
            <person name="Jiang H."/>
            <person name="Liu Y."/>
            <person name="Qu J."/>
            <person name="Song X.-Z."/>
            <person name="Zhang L."/>
            <person name="Thornton R."/>
            <person name="Coyle M."/>
            <person name="Francisco L."/>
            <person name="Jackson L."/>
            <person name="Javaid M."/>
            <person name="Korchina V."/>
            <person name="Kovar C."/>
            <person name="Mata R."/>
            <person name="Mathew T."/>
            <person name="Ngo R."/>
            <person name="Nguyen L."/>
            <person name="Nguyen N."/>
            <person name="Okwuonu G."/>
            <person name="Ongeri F."/>
            <person name="Pham C."/>
            <person name="Simmons D."/>
            <person name="Wilczek-Boney K."/>
            <person name="Hale W."/>
            <person name="Jakkamsetti A."/>
            <person name="Pham P."/>
            <person name="Ruth R."/>
            <person name="San Lucas F."/>
            <person name="Warren J."/>
            <person name="Zhang J."/>
            <person name="Zhao Z."/>
            <person name="Zhou C."/>
            <person name="Zhu D."/>
            <person name="Lee S."/>
            <person name="Bess C."/>
            <person name="Blankenburg K."/>
            <person name="Forbes L."/>
            <person name="Fu Q."/>
            <person name="Gubbala S."/>
            <person name="Hirani K."/>
            <person name="Jayaseelan J.C."/>
            <person name="Lara F."/>
            <person name="Munidasa M."/>
            <person name="Palculict T."/>
            <person name="Patil S."/>
            <person name="Pu L.-L."/>
            <person name="Saada N."/>
            <person name="Tang L."/>
            <person name="Weissenberger G."/>
            <person name="Zhu Y."/>
            <person name="Hemphill L."/>
            <person name="Shang Y."/>
            <person name="Youmans B."/>
            <person name="Ayvaz T."/>
            <person name="Ross M."/>
            <person name="Santibanez J."/>
            <person name="Aqrawi P."/>
            <person name="Gross S."/>
            <person name="Joshi V."/>
            <person name="Fowler G."/>
            <person name="Nazareth L."/>
            <person name="Reid J."/>
            <person name="Worley K."/>
            <person name="Petrosino J."/>
            <person name="Highlander S."/>
            <person name="Gibbs R."/>
        </authorList>
    </citation>
    <scope>NUCLEOTIDE SEQUENCE [LARGE SCALE GENOMIC DNA]</scope>
    <source>
        <strain evidence="7 8">DSM 11664</strain>
    </source>
</reference>
<dbReference type="InterPro" id="IPR013762">
    <property type="entry name" value="Integrase-like_cat_sf"/>
</dbReference>
<accession>D4YRK6</accession>
<dbReference type="OrthoDB" id="2299463at2"/>
<evidence type="ECO:0000313" key="7">
    <source>
        <dbReference type="EMBL" id="EFG56201.1"/>
    </source>
</evidence>
<dbReference type="PANTHER" id="PTHR30349:SF41">
    <property type="entry name" value="INTEGRASE_RECOMBINASE PROTEIN MJ0367-RELATED"/>
    <property type="match status" value="1"/>
</dbReference>
<organism evidence="7 8">
    <name type="scientific">Lactobacillus amylolyticus DSM 11664</name>
    <dbReference type="NCBI Taxonomy" id="585524"/>
    <lineage>
        <taxon>Bacteria</taxon>
        <taxon>Bacillati</taxon>
        <taxon>Bacillota</taxon>
        <taxon>Bacilli</taxon>
        <taxon>Lactobacillales</taxon>
        <taxon>Lactobacillaceae</taxon>
        <taxon>Lactobacillus</taxon>
    </lineage>
</organism>
<dbReference type="GO" id="GO:0003677">
    <property type="term" value="F:DNA binding"/>
    <property type="evidence" value="ECO:0007669"/>
    <property type="project" value="UniProtKB-UniRule"/>
</dbReference>
<dbReference type="RefSeq" id="WP_006351288.1">
    <property type="nucleotide sequence ID" value="NZ_ADNY01000007.1"/>
</dbReference>
<comment type="caution">
    <text evidence="7">The sequence shown here is derived from an EMBL/GenBank/DDBJ whole genome shotgun (WGS) entry which is preliminary data.</text>
</comment>
<dbReference type="PROSITE" id="PS51898">
    <property type="entry name" value="TYR_RECOMBINASE"/>
    <property type="match status" value="1"/>
</dbReference>
<dbReference type="Gene3D" id="1.10.443.10">
    <property type="entry name" value="Intergrase catalytic core"/>
    <property type="match status" value="1"/>
</dbReference>
<name>D4YRK6_9LACO</name>
<dbReference type="PANTHER" id="PTHR30349">
    <property type="entry name" value="PHAGE INTEGRASE-RELATED"/>
    <property type="match status" value="1"/>
</dbReference>
<evidence type="ECO:0000256" key="2">
    <source>
        <dbReference type="ARBA" id="ARBA00023125"/>
    </source>
</evidence>
<dbReference type="eggNOG" id="COG0582">
    <property type="taxonomic scope" value="Bacteria"/>
</dbReference>
<proteinExistence type="inferred from homology"/>
<evidence type="ECO:0000259" key="5">
    <source>
        <dbReference type="PROSITE" id="PS51898"/>
    </source>
</evidence>
<dbReference type="EMBL" id="ADNY01000007">
    <property type="protein sequence ID" value="EFG56201.1"/>
    <property type="molecule type" value="Genomic_DNA"/>
</dbReference>
<dbReference type="PATRIC" id="fig|585524.9.peg.480"/>
<evidence type="ECO:0000313" key="8">
    <source>
        <dbReference type="Proteomes" id="UP000004069"/>
    </source>
</evidence>
<keyword evidence="2 4" id="KW-0238">DNA-binding</keyword>